<dbReference type="PROSITE" id="PS50261">
    <property type="entry name" value="G_PROTEIN_RECEP_F2_4"/>
    <property type="match status" value="1"/>
</dbReference>
<keyword evidence="6" id="KW-1015">Disulfide bond</keyword>
<evidence type="ECO:0000256" key="5">
    <source>
        <dbReference type="ARBA" id="ARBA00023136"/>
    </source>
</evidence>
<keyword evidence="12" id="KW-1185">Reference proteome</keyword>
<dbReference type="GO" id="GO:0016020">
    <property type="term" value="C:membrane"/>
    <property type="evidence" value="ECO:0007669"/>
    <property type="project" value="UniProtKB-SubCell"/>
</dbReference>
<comment type="similarity">
    <text evidence="2">Belongs to the G-protein coupled receptor 2 family. Adhesion G-protein coupled receptor (ADGR) subfamily.</text>
</comment>
<feature type="domain" description="G-protein coupled receptors family 2 profile 2" evidence="10">
    <location>
        <begin position="231"/>
        <end position="490"/>
    </location>
</feature>
<dbReference type="GO" id="GO:0007189">
    <property type="term" value="P:adenylate cyclase-activating G protein-coupled receptor signaling pathway"/>
    <property type="evidence" value="ECO:0007669"/>
    <property type="project" value="TreeGrafter"/>
</dbReference>
<dbReference type="InterPro" id="IPR051587">
    <property type="entry name" value="Adhesion_GPCR"/>
</dbReference>
<evidence type="ECO:0000259" key="10">
    <source>
        <dbReference type="PROSITE" id="PS50261"/>
    </source>
</evidence>
<evidence type="ECO:0000256" key="2">
    <source>
        <dbReference type="ARBA" id="ARBA00007343"/>
    </source>
</evidence>
<dbReference type="PRINTS" id="PR00249">
    <property type="entry name" value="GPCRSECRETIN"/>
</dbReference>
<organism evidence="11 12">
    <name type="scientific">Cyprinodon variegatus</name>
    <name type="common">Sheepshead minnow</name>
    <dbReference type="NCBI Taxonomy" id="28743"/>
    <lineage>
        <taxon>Eukaryota</taxon>
        <taxon>Metazoa</taxon>
        <taxon>Chordata</taxon>
        <taxon>Craniata</taxon>
        <taxon>Vertebrata</taxon>
        <taxon>Euteleostomi</taxon>
        <taxon>Actinopterygii</taxon>
        <taxon>Neopterygii</taxon>
        <taxon>Teleostei</taxon>
        <taxon>Neoteleostei</taxon>
        <taxon>Acanthomorphata</taxon>
        <taxon>Ovalentaria</taxon>
        <taxon>Atherinomorphae</taxon>
        <taxon>Cyprinodontiformes</taxon>
        <taxon>Cyprinodontidae</taxon>
        <taxon>Cyprinodon</taxon>
    </lineage>
</organism>
<keyword evidence="5 8" id="KW-0472">Membrane</keyword>
<feature type="transmembrane region" description="Helical" evidence="8">
    <location>
        <begin position="12"/>
        <end position="33"/>
    </location>
</feature>
<evidence type="ECO:0000256" key="3">
    <source>
        <dbReference type="ARBA" id="ARBA00022692"/>
    </source>
</evidence>
<keyword evidence="4 8" id="KW-1133">Transmembrane helix</keyword>
<evidence type="ECO:0000256" key="1">
    <source>
        <dbReference type="ARBA" id="ARBA00004141"/>
    </source>
</evidence>
<dbReference type="GO" id="GO:0007166">
    <property type="term" value="P:cell surface receptor signaling pathway"/>
    <property type="evidence" value="ECO:0007669"/>
    <property type="project" value="InterPro"/>
</dbReference>
<dbReference type="PANTHER" id="PTHR45813:SF4">
    <property type="entry name" value="ADHESION G PROTEIN-COUPLED RECEPTOR F5"/>
    <property type="match status" value="1"/>
</dbReference>
<dbReference type="SUPFAM" id="SSF81321">
    <property type="entry name" value="Family A G protein-coupled receptor-like"/>
    <property type="match status" value="1"/>
</dbReference>
<sequence length="490" mass="53891">EQGPNSFSTKHVLLIWELIFFFYLFCLLTQNILESAGVLTTDAAKKSWDQLNSNNTGTRNASSSFLSAFEGITAHVVNEPFKINTQNIIFTKTNFTNIFNADFNSSLEVEIPEAGGEKQSISVILFASMDNVLPVREKTNTSSSVINGRVALIQPESDLTNISIAFDVLNETLGNPKCVFWDFKLFDGLGGWSEDGCSFVMSENGSVTCNCNHTTSFSILMSPSSYTDPPLEYITYIGLGISMGSLIICLIIEGIVWRKIRKNTTSYLRHVSIVNIAVSLLIADIWFFIGAAISKTTNAPACTAATFFIHFFYLALFFWMLASALLLLYRMVNVFDGGLSKASMLAIGFSLGYGAPLIIATITIAVTAPSNEYIRGDVVCWLNWDESKALLGFVIPALLIVAVNLIILIVVIFKMLRRRSGENAAQAGEKHVLLVIARSLAVLTPFFGITWGLGIGIMVRPNNRGIHITFALFNSLQLSINSGQYSAWIY</sequence>
<feature type="transmembrane region" description="Helical" evidence="8">
    <location>
        <begin position="389"/>
        <end position="413"/>
    </location>
</feature>
<dbReference type="GO" id="GO:0004930">
    <property type="term" value="F:G protein-coupled receptor activity"/>
    <property type="evidence" value="ECO:0007669"/>
    <property type="project" value="InterPro"/>
</dbReference>
<dbReference type="Proteomes" id="UP000265020">
    <property type="component" value="Unassembled WGS sequence"/>
</dbReference>
<dbReference type="InterPro" id="IPR000203">
    <property type="entry name" value="GPS"/>
</dbReference>
<evidence type="ECO:0000256" key="6">
    <source>
        <dbReference type="ARBA" id="ARBA00023157"/>
    </source>
</evidence>
<feature type="domain" description="GAIN-B" evidence="9">
    <location>
        <begin position="79"/>
        <end position="227"/>
    </location>
</feature>
<feature type="transmembrane region" description="Helical" evidence="8">
    <location>
        <begin position="273"/>
        <end position="293"/>
    </location>
</feature>
<dbReference type="Pfam" id="PF00002">
    <property type="entry name" value="7tm_2"/>
    <property type="match status" value="1"/>
</dbReference>
<accession>A0A3Q2GNY3</accession>
<evidence type="ECO:0008006" key="13">
    <source>
        <dbReference type="Google" id="ProtNLM"/>
    </source>
</evidence>
<dbReference type="PANTHER" id="PTHR45813">
    <property type="entry name" value="IG-LIKE DOMAIN-CONTAINING PROTEIN"/>
    <property type="match status" value="1"/>
</dbReference>
<evidence type="ECO:0000256" key="8">
    <source>
        <dbReference type="SAM" id="Phobius"/>
    </source>
</evidence>
<evidence type="ECO:0000259" key="9">
    <source>
        <dbReference type="PROSITE" id="PS50221"/>
    </source>
</evidence>
<dbReference type="Gene3D" id="2.60.220.50">
    <property type="match status" value="1"/>
</dbReference>
<evidence type="ECO:0000256" key="7">
    <source>
        <dbReference type="ARBA" id="ARBA00023180"/>
    </source>
</evidence>
<dbReference type="Gene3D" id="1.20.1070.10">
    <property type="entry name" value="Rhodopsin 7-helix transmembrane proteins"/>
    <property type="match status" value="1"/>
</dbReference>
<feature type="transmembrane region" description="Helical" evidence="8">
    <location>
        <begin position="433"/>
        <end position="459"/>
    </location>
</feature>
<evidence type="ECO:0000313" key="11">
    <source>
        <dbReference type="Ensembl" id="ENSCVAP00000030620.1"/>
    </source>
</evidence>
<name>A0A3Q2GNY3_CYPVA</name>
<dbReference type="Pfam" id="PF01825">
    <property type="entry name" value="GPS"/>
    <property type="match status" value="1"/>
</dbReference>
<reference evidence="11" key="1">
    <citation type="submission" date="2025-08" db="UniProtKB">
        <authorList>
            <consortium name="Ensembl"/>
        </authorList>
    </citation>
    <scope>IDENTIFICATION</scope>
</reference>
<dbReference type="InterPro" id="IPR057244">
    <property type="entry name" value="GAIN_B"/>
</dbReference>
<dbReference type="GeneTree" id="ENSGT00940000154603"/>
<protein>
    <recommendedName>
        <fullName evidence="13">Adhesion G protein-coupled receptor F7</fullName>
    </recommendedName>
</protein>
<dbReference type="SMART" id="SM00303">
    <property type="entry name" value="GPS"/>
    <property type="match status" value="1"/>
</dbReference>
<feature type="transmembrane region" description="Helical" evidence="8">
    <location>
        <begin position="344"/>
        <end position="369"/>
    </location>
</feature>
<dbReference type="InterPro" id="IPR017981">
    <property type="entry name" value="GPCR_2-like_7TM"/>
</dbReference>
<reference evidence="11" key="2">
    <citation type="submission" date="2025-09" db="UniProtKB">
        <authorList>
            <consortium name="Ensembl"/>
        </authorList>
    </citation>
    <scope>IDENTIFICATION</scope>
</reference>
<dbReference type="Ensembl" id="ENSCVAT00000024700.1">
    <property type="protein sequence ID" value="ENSCVAP00000030620.1"/>
    <property type="gene ID" value="ENSCVAG00000019289.1"/>
</dbReference>
<proteinExistence type="inferred from homology"/>
<evidence type="ECO:0000256" key="4">
    <source>
        <dbReference type="ARBA" id="ARBA00022989"/>
    </source>
</evidence>
<evidence type="ECO:0000313" key="12">
    <source>
        <dbReference type="Proteomes" id="UP000265020"/>
    </source>
</evidence>
<keyword evidence="7" id="KW-0325">Glycoprotein</keyword>
<dbReference type="PROSITE" id="PS50221">
    <property type="entry name" value="GAIN_B"/>
    <property type="match status" value="1"/>
</dbReference>
<feature type="transmembrane region" description="Helical" evidence="8">
    <location>
        <begin position="305"/>
        <end position="332"/>
    </location>
</feature>
<feature type="transmembrane region" description="Helical" evidence="8">
    <location>
        <begin position="233"/>
        <end position="252"/>
    </location>
</feature>
<comment type="subcellular location">
    <subcellularLocation>
        <location evidence="1">Membrane</location>
        <topology evidence="1">Multi-pass membrane protein</topology>
    </subcellularLocation>
</comment>
<dbReference type="AlphaFoldDB" id="A0A3Q2GNY3"/>
<dbReference type="InterPro" id="IPR000832">
    <property type="entry name" value="GPCR_2_secretin-like"/>
</dbReference>
<dbReference type="OMA" id="YTNPIIG"/>
<dbReference type="InterPro" id="IPR046338">
    <property type="entry name" value="GAIN_dom_sf"/>
</dbReference>
<keyword evidence="3 8" id="KW-0812">Transmembrane</keyword>
<dbReference type="FunFam" id="1.20.1070.10:FF:000058">
    <property type="entry name" value="Adhesion G protein-coupled receptor F5"/>
    <property type="match status" value="1"/>
</dbReference>